<gene>
    <name evidence="13" type="ORF">POCULU_LOCUS9970</name>
</gene>
<keyword evidence="7" id="KW-0319">Glycerol metabolism</keyword>
<evidence type="ECO:0000256" key="1">
    <source>
        <dbReference type="ARBA" id="ARBA00005190"/>
    </source>
</evidence>
<evidence type="ECO:0000256" key="5">
    <source>
        <dbReference type="ARBA" id="ARBA00022741"/>
    </source>
</evidence>
<dbReference type="PROSITE" id="PS00445">
    <property type="entry name" value="FGGY_KINASES_2"/>
    <property type="match status" value="1"/>
</dbReference>
<sequence>KEAHDNGTALFGTVDTWLIWNLTGGLDGGLHITDVTNASRTMFMDIHKLEWSNESLEFFGVKSSVLPRIVSSAEVYGTVKISSPLQGIPIAGILGDQQAALVGQKCFNRGDAKNTYGTGCFMLFNTGSDVVISKSGLLTTVGYKFGKEATVYALEGSIAVAGSAVKWVRDNLGIINDAPEINVLASNVEDTGGVYFVTAFSGLFAPYWRDDARGCIVGITQYTNKNHIARATLEAACFQTRAILDAMNKDSGHPIVSLKVDGGLSNSDICMQIQADVLGIEVDRPAMRETTALGAAIAAGHAVGIWKSLSELDNVNAENRTIFSPKRSGRRRLRKV</sequence>
<evidence type="ECO:0000256" key="8">
    <source>
        <dbReference type="ARBA" id="ARBA00022840"/>
    </source>
</evidence>
<dbReference type="OrthoDB" id="5422795at2759"/>
<protein>
    <recommendedName>
        <fullName evidence="3">glycerol kinase</fullName>
        <ecNumber evidence="3">2.7.1.30</ecNumber>
    </recommendedName>
    <alternativeName>
        <fullName evidence="9">ATP:glycerol 3-phosphotransferase</fullName>
    </alternativeName>
</protein>
<evidence type="ECO:0000256" key="9">
    <source>
        <dbReference type="ARBA" id="ARBA00043149"/>
    </source>
</evidence>
<accession>A0A9N9DS51</accession>
<dbReference type="EC" id="2.7.1.30" evidence="3"/>
<feature type="domain" description="Carbohydrate kinase FGGY N-terminal" evidence="11">
    <location>
        <begin position="9"/>
        <end position="103"/>
    </location>
</feature>
<keyword evidence="4 10" id="KW-0808">Transferase</keyword>
<comment type="caution">
    <text evidence="13">The sequence shown here is derived from an EMBL/GenBank/DDBJ whole genome shotgun (WGS) entry which is preliminary data.</text>
</comment>
<dbReference type="SUPFAM" id="SSF53067">
    <property type="entry name" value="Actin-like ATPase domain"/>
    <property type="match status" value="2"/>
</dbReference>
<dbReference type="PANTHER" id="PTHR10196:SF69">
    <property type="entry name" value="GLYCEROL KINASE"/>
    <property type="match status" value="1"/>
</dbReference>
<dbReference type="Pfam" id="PF02782">
    <property type="entry name" value="FGGY_C"/>
    <property type="match status" value="1"/>
</dbReference>
<feature type="domain" description="Carbohydrate kinase FGGY C-terminal" evidence="12">
    <location>
        <begin position="113"/>
        <end position="302"/>
    </location>
</feature>
<comment type="similarity">
    <text evidence="2 10">Belongs to the FGGY kinase family.</text>
</comment>
<dbReference type="GO" id="GO:0005524">
    <property type="term" value="F:ATP binding"/>
    <property type="evidence" value="ECO:0007669"/>
    <property type="project" value="UniProtKB-KW"/>
</dbReference>
<evidence type="ECO:0000313" key="14">
    <source>
        <dbReference type="Proteomes" id="UP000789572"/>
    </source>
</evidence>
<dbReference type="InterPro" id="IPR043129">
    <property type="entry name" value="ATPase_NBD"/>
</dbReference>
<evidence type="ECO:0000256" key="7">
    <source>
        <dbReference type="ARBA" id="ARBA00022798"/>
    </source>
</evidence>
<evidence type="ECO:0000256" key="2">
    <source>
        <dbReference type="ARBA" id="ARBA00009156"/>
    </source>
</evidence>
<dbReference type="InterPro" id="IPR018485">
    <property type="entry name" value="FGGY_C"/>
</dbReference>
<dbReference type="Proteomes" id="UP000789572">
    <property type="component" value="Unassembled WGS sequence"/>
</dbReference>
<dbReference type="GO" id="GO:0006641">
    <property type="term" value="P:triglyceride metabolic process"/>
    <property type="evidence" value="ECO:0007669"/>
    <property type="project" value="TreeGrafter"/>
</dbReference>
<dbReference type="GO" id="GO:0004370">
    <property type="term" value="F:glycerol kinase activity"/>
    <property type="evidence" value="ECO:0007669"/>
    <property type="project" value="UniProtKB-EC"/>
</dbReference>
<dbReference type="InterPro" id="IPR018483">
    <property type="entry name" value="Carb_kinase_FGGY_CS"/>
</dbReference>
<evidence type="ECO:0000256" key="4">
    <source>
        <dbReference type="ARBA" id="ARBA00022679"/>
    </source>
</evidence>
<dbReference type="Gene3D" id="3.30.420.40">
    <property type="match status" value="2"/>
</dbReference>
<keyword evidence="14" id="KW-1185">Reference proteome</keyword>
<proteinExistence type="inferred from homology"/>
<reference evidence="13" key="1">
    <citation type="submission" date="2021-06" db="EMBL/GenBank/DDBJ databases">
        <authorList>
            <person name="Kallberg Y."/>
            <person name="Tangrot J."/>
            <person name="Rosling A."/>
        </authorList>
    </citation>
    <scope>NUCLEOTIDE SEQUENCE</scope>
    <source>
        <strain evidence="13">IA702</strain>
    </source>
</reference>
<name>A0A9N9DS51_9GLOM</name>
<dbReference type="AlphaFoldDB" id="A0A9N9DS51"/>
<organism evidence="13 14">
    <name type="scientific">Paraglomus occultum</name>
    <dbReference type="NCBI Taxonomy" id="144539"/>
    <lineage>
        <taxon>Eukaryota</taxon>
        <taxon>Fungi</taxon>
        <taxon>Fungi incertae sedis</taxon>
        <taxon>Mucoromycota</taxon>
        <taxon>Glomeromycotina</taxon>
        <taxon>Glomeromycetes</taxon>
        <taxon>Paraglomerales</taxon>
        <taxon>Paraglomeraceae</taxon>
        <taxon>Paraglomus</taxon>
    </lineage>
</organism>
<evidence type="ECO:0000259" key="12">
    <source>
        <dbReference type="Pfam" id="PF02782"/>
    </source>
</evidence>
<comment type="pathway">
    <text evidence="1">Polyol metabolism; glycerol degradation via glycerol kinase pathway; sn-glycerol 3-phosphate from glycerol: step 1/1.</text>
</comment>
<keyword evidence="6 10" id="KW-0418">Kinase</keyword>
<dbReference type="Pfam" id="PF00370">
    <property type="entry name" value="FGGY_N"/>
    <property type="match status" value="1"/>
</dbReference>
<dbReference type="InterPro" id="IPR018484">
    <property type="entry name" value="FGGY_N"/>
</dbReference>
<evidence type="ECO:0000313" key="13">
    <source>
        <dbReference type="EMBL" id="CAG8651438.1"/>
    </source>
</evidence>
<dbReference type="GO" id="GO:0046167">
    <property type="term" value="P:glycerol-3-phosphate biosynthetic process"/>
    <property type="evidence" value="ECO:0007669"/>
    <property type="project" value="TreeGrafter"/>
</dbReference>
<keyword evidence="5" id="KW-0547">Nucleotide-binding</keyword>
<dbReference type="FunFam" id="3.30.420.40:FF:000108">
    <property type="entry name" value="Glycerol kinase, glycosomal"/>
    <property type="match status" value="1"/>
</dbReference>
<evidence type="ECO:0000256" key="6">
    <source>
        <dbReference type="ARBA" id="ARBA00022777"/>
    </source>
</evidence>
<dbReference type="PANTHER" id="PTHR10196">
    <property type="entry name" value="SUGAR KINASE"/>
    <property type="match status" value="1"/>
</dbReference>
<feature type="non-terminal residue" evidence="13">
    <location>
        <position position="1"/>
    </location>
</feature>
<evidence type="ECO:0000256" key="3">
    <source>
        <dbReference type="ARBA" id="ARBA00012099"/>
    </source>
</evidence>
<dbReference type="GO" id="GO:0005739">
    <property type="term" value="C:mitochondrion"/>
    <property type="evidence" value="ECO:0007669"/>
    <property type="project" value="TreeGrafter"/>
</dbReference>
<evidence type="ECO:0000256" key="10">
    <source>
        <dbReference type="RuleBase" id="RU003733"/>
    </source>
</evidence>
<evidence type="ECO:0000259" key="11">
    <source>
        <dbReference type="Pfam" id="PF00370"/>
    </source>
</evidence>
<dbReference type="EMBL" id="CAJVPJ010004381">
    <property type="protein sequence ID" value="CAG8651438.1"/>
    <property type="molecule type" value="Genomic_DNA"/>
</dbReference>
<dbReference type="GO" id="GO:0006071">
    <property type="term" value="P:glycerol metabolic process"/>
    <property type="evidence" value="ECO:0007669"/>
    <property type="project" value="UniProtKB-KW"/>
</dbReference>
<keyword evidence="8" id="KW-0067">ATP-binding</keyword>